<dbReference type="EMBL" id="JAVYJV010000004">
    <property type="protein sequence ID" value="KAK4372101.1"/>
    <property type="molecule type" value="Genomic_DNA"/>
</dbReference>
<keyword evidence="2" id="KW-1185">Reference proteome</keyword>
<protein>
    <submittedName>
        <fullName evidence="1">Uncharacterized protein</fullName>
    </submittedName>
</protein>
<sequence>MQPPGGGGHCHRQRVVGDPCSDEAKEKIEGCMKEETADIDKCCPILHSVIDDSCPCWVHAKLTDRQLAILYFIYCDIDHPLCSTADQAI</sequence>
<accession>A0AAE1VPT3</accession>
<evidence type="ECO:0000313" key="2">
    <source>
        <dbReference type="Proteomes" id="UP001291623"/>
    </source>
</evidence>
<comment type="caution">
    <text evidence="1">The sequence shown here is derived from an EMBL/GenBank/DDBJ whole genome shotgun (WGS) entry which is preliminary data.</text>
</comment>
<organism evidence="1 2">
    <name type="scientific">Anisodus tanguticus</name>
    <dbReference type="NCBI Taxonomy" id="243964"/>
    <lineage>
        <taxon>Eukaryota</taxon>
        <taxon>Viridiplantae</taxon>
        <taxon>Streptophyta</taxon>
        <taxon>Embryophyta</taxon>
        <taxon>Tracheophyta</taxon>
        <taxon>Spermatophyta</taxon>
        <taxon>Magnoliopsida</taxon>
        <taxon>eudicotyledons</taxon>
        <taxon>Gunneridae</taxon>
        <taxon>Pentapetalae</taxon>
        <taxon>asterids</taxon>
        <taxon>lamiids</taxon>
        <taxon>Solanales</taxon>
        <taxon>Solanaceae</taxon>
        <taxon>Solanoideae</taxon>
        <taxon>Hyoscyameae</taxon>
        <taxon>Anisodus</taxon>
    </lineage>
</organism>
<gene>
    <name evidence="1" type="ORF">RND71_007485</name>
</gene>
<evidence type="ECO:0000313" key="1">
    <source>
        <dbReference type="EMBL" id="KAK4372101.1"/>
    </source>
</evidence>
<dbReference type="Proteomes" id="UP001291623">
    <property type="component" value="Unassembled WGS sequence"/>
</dbReference>
<proteinExistence type="predicted"/>
<name>A0AAE1VPT3_9SOLA</name>
<dbReference type="AlphaFoldDB" id="A0AAE1VPT3"/>
<reference evidence="1" key="1">
    <citation type="submission" date="2023-12" db="EMBL/GenBank/DDBJ databases">
        <title>Genome assembly of Anisodus tanguticus.</title>
        <authorList>
            <person name="Wang Y.-J."/>
        </authorList>
    </citation>
    <scope>NUCLEOTIDE SEQUENCE</scope>
    <source>
        <strain evidence="1">KB-2021</strain>
        <tissue evidence="1">Leaf</tissue>
    </source>
</reference>